<accession>A0A1J1IM95</accession>
<reference evidence="1 2" key="1">
    <citation type="submission" date="2015-04" db="EMBL/GenBank/DDBJ databases">
        <authorList>
            <person name="Syromyatnikov M.Y."/>
            <person name="Popov V.N."/>
        </authorList>
    </citation>
    <scope>NUCLEOTIDE SEQUENCE [LARGE SCALE GENOMIC DNA]</scope>
</reference>
<protein>
    <submittedName>
        <fullName evidence="1">CLUMA_CG014227, isoform A</fullName>
    </submittedName>
</protein>
<dbReference type="Proteomes" id="UP000183832">
    <property type="component" value="Unassembled WGS sequence"/>
</dbReference>
<gene>
    <name evidence="1" type="ORF">CLUMA_CG014227</name>
</gene>
<name>A0A1J1IM95_9DIPT</name>
<keyword evidence="2" id="KW-1185">Reference proteome</keyword>
<dbReference type="AlphaFoldDB" id="A0A1J1IM95"/>
<dbReference type="OrthoDB" id="10593371at2759"/>
<proteinExistence type="predicted"/>
<evidence type="ECO:0000313" key="2">
    <source>
        <dbReference type="Proteomes" id="UP000183832"/>
    </source>
</evidence>
<sequence length="299" mass="33687">MMGRARQMLSGFMQEFRNGFIEGQSYDDYRISSKVAETTADDYYDYHRNQAYMQYGPFKRVGNHATNLPENVKIVNKSDPKLIDALEMLKNLQPKRNTSELVNRLARHLKSLKLKSNNDQQFRFVNDDGDEVKYFPKYNQRHDDADKINNKNSTVSNSTVENNKNITKASDGVVVEARSSPKMKISQTAQPKIGYAYGPPAGLPTYNQLPPPDYSYYKDGVYHHVHDLREEKHVPSASSHHSSSNGGGGWLGFDFEDTILSALGLEPPGRSSEPSVSKCSKGYIFGIFIRYLQTALVGG</sequence>
<organism evidence="1 2">
    <name type="scientific">Clunio marinus</name>
    <dbReference type="NCBI Taxonomy" id="568069"/>
    <lineage>
        <taxon>Eukaryota</taxon>
        <taxon>Metazoa</taxon>
        <taxon>Ecdysozoa</taxon>
        <taxon>Arthropoda</taxon>
        <taxon>Hexapoda</taxon>
        <taxon>Insecta</taxon>
        <taxon>Pterygota</taxon>
        <taxon>Neoptera</taxon>
        <taxon>Endopterygota</taxon>
        <taxon>Diptera</taxon>
        <taxon>Nematocera</taxon>
        <taxon>Chironomoidea</taxon>
        <taxon>Chironomidae</taxon>
        <taxon>Clunio</taxon>
    </lineage>
</organism>
<evidence type="ECO:0000313" key="1">
    <source>
        <dbReference type="EMBL" id="CRL01347.1"/>
    </source>
</evidence>
<dbReference type="EMBL" id="CVRI01000055">
    <property type="protein sequence ID" value="CRL01347.1"/>
    <property type="molecule type" value="Genomic_DNA"/>
</dbReference>